<keyword evidence="1" id="KW-0472">Membrane</keyword>
<sequence>MNMKRETENRLKGDSIQKNPKVTVIVVPMFAIIVFLFSSCVTTQFKIHSIELERREAEYLYFRLISDIDFLDKRECQGDHCYVRFEFYPIEKENPKRRILTRSYPREFSWDESGVKKQFDKALRQSGPTFSIYRSHDRATEEEKELSFVGSRSDGTFEYHLKIPMMEKHHIGHNSWKDPDLNDEEVEEYYVLKEGSTYTFWGRVVGPTFFPVPQFKYRIFPYFFQGIRSQLYRWEVTIPK</sequence>
<evidence type="ECO:0000313" key="2">
    <source>
        <dbReference type="EMBL" id="EKR62469.1"/>
    </source>
</evidence>
<organism evidence="2 3">
    <name type="scientific">Leptospira weilii str. 2006001853</name>
    <dbReference type="NCBI Taxonomy" id="1001589"/>
    <lineage>
        <taxon>Bacteria</taxon>
        <taxon>Pseudomonadati</taxon>
        <taxon>Spirochaetota</taxon>
        <taxon>Spirochaetia</taxon>
        <taxon>Leptospirales</taxon>
        <taxon>Leptospiraceae</taxon>
        <taxon>Leptospira</taxon>
    </lineage>
</organism>
<dbReference type="GeneID" id="61111776"/>
<proteinExistence type="predicted"/>
<accession>A0A828YX83</accession>
<dbReference type="AlphaFoldDB" id="A0A828YX83"/>
<comment type="caution">
    <text evidence="2">The sequence shown here is derived from an EMBL/GenBank/DDBJ whole genome shotgun (WGS) entry which is preliminary data.</text>
</comment>
<keyword evidence="1" id="KW-0812">Transmembrane</keyword>
<keyword evidence="1" id="KW-1133">Transmembrane helix</keyword>
<evidence type="ECO:0000313" key="3">
    <source>
        <dbReference type="Proteomes" id="UP000001338"/>
    </source>
</evidence>
<protein>
    <submittedName>
        <fullName evidence="2">Uncharacterized protein</fullName>
    </submittedName>
</protein>
<dbReference type="Proteomes" id="UP000001338">
    <property type="component" value="Unassembled WGS sequence"/>
</dbReference>
<gene>
    <name evidence="2" type="ORF">LEP1GSC036_1638</name>
</gene>
<reference evidence="2 3" key="1">
    <citation type="submission" date="2012-10" db="EMBL/GenBank/DDBJ databases">
        <authorList>
            <person name="Harkins D.M."/>
            <person name="Durkin A.S."/>
            <person name="Brinkac L.M."/>
            <person name="Haft D.H."/>
            <person name="Selengut J.D."/>
            <person name="Sanka R."/>
            <person name="DePew J."/>
            <person name="Purushe J."/>
            <person name="Whelen A.C."/>
            <person name="Vinetz J.M."/>
            <person name="Sutton G.G."/>
            <person name="Nierman W.C."/>
            <person name="Fouts D.E."/>
        </authorList>
    </citation>
    <scope>NUCLEOTIDE SEQUENCE [LARGE SCALE GENOMIC DNA]</scope>
    <source>
        <strain evidence="2 3">2006001853</strain>
    </source>
</reference>
<feature type="transmembrane region" description="Helical" evidence="1">
    <location>
        <begin position="21"/>
        <end position="39"/>
    </location>
</feature>
<name>A0A828YX83_9LEPT</name>
<dbReference type="RefSeq" id="WP_004500793.1">
    <property type="nucleotide sequence ID" value="NZ_AFLV02000081.1"/>
</dbReference>
<evidence type="ECO:0000256" key="1">
    <source>
        <dbReference type="SAM" id="Phobius"/>
    </source>
</evidence>
<dbReference type="EMBL" id="AFLV02000081">
    <property type="protein sequence ID" value="EKR62469.1"/>
    <property type="molecule type" value="Genomic_DNA"/>
</dbReference>